<sequence>MAFGVKREELTLWKRNVENGNIAFLTHYWMDDRFPNCNTVTKVGCSNIEKLKSWGESYGLLENWIHRDEKYPHFDLFGEYQKDILQREDKWDHIERFRL</sequence>
<comment type="caution">
    <text evidence="1">The sequence shown here is derived from an EMBL/GenBank/DDBJ whole genome shotgun (WGS) entry which is preliminary data.</text>
</comment>
<reference evidence="1 2" key="1">
    <citation type="submission" date="2021-03" db="EMBL/GenBank/DDBJ databases">
        <title>Genomic Encyclopedia of Type Strains, Phase IV (KMG-IV): sequencing the most valuable type-strain genomes for metagenomic binning, comparative biology and taxonomic classification.</title>
        <authorList>
            <person name="Goeker M."/>
        </authorList>
    </citation>
    <scope>NUCLEOTIDE SEQUENCE [LARGE SCALE GENOMIC DNA]</scope>
    <source>
        <strain evidence="1 2">DSM 25609</strain>
    </source>
</reference>
<proteinExistence type="predicted"/>
<gene>
    <name evidence="1" type="ORF">J2Z83_000043</name>
</gene>
<name>A0ABS4IAJ5_9BACI</name>
<dbReference type="RefSeq" id="WP_209461201.1">
    <property type="nucleotide sequence ID" value="NZ_CP110224.1"/>
</dbReference>
<evidence type="ECO:0000313" key="2">
    <source>
        <dbReference type="Proteomes" id="UP001519345"/>
    </source>
</evidence>
<dbReference type="Proteomes" id="UP001519345">
    <property type="component" value="Unassembled WGS sequence"/>
</dbReference>
<evidence type="ECO:0000313" key="1">
    <source>
        <dbReference type="EMBL" id="MBP1967951.1"/>
    </source>
</evidence>
<protein>
    <submittedName>
        <fullName evidence="1">Uncharacterized protein</fullName>
    </submittedName>
</protein>
<organism evidence="1 2">
    <name type="scientific">Virgibacillus natechei</name>
    <dbReference type="NCBI Taxonomy" id="1216297"/>
    <lineage>
        <taxon>Bacteria</taxon>
        <taxon>Bacillati</taxon>
        <taxon>Bacillota</taxon>
        <taxon>Bacilli</taxon>
        <taxon>Bacillales</taxon>
        <taxon>Bacillaceae</taxon>
        <taxon>Virgibacillus</taxon>
    </lineage>
</organism>
<keyword evidence="2" id="KW-1185">Reference proteome</keyword>
<accession>A0ABS4IAJ5</accession>
<dbReference type="EMBL" id="JAGGKX010000001">
    <property type="protein sequence ID" value="MBP1967951.1"/>
    <property type="molecule type" value="Genomic_DNA"/>
</dbReference>